<reference evidence="1" key="1">
    <citation type="submission" date="2024-12" db="EMBL/GenBank/DDBJ databases">
        <authorList>
            <person name="Wu N."/>
        </authorList>
    </citation>
    <scope>NUCLEOTIDE SEQUENCE</scope>
    <source>
        <strain evidence="1">P15</strain>
    </source>
</reference>
<name>A0ACC7NV06_9BACL</name>
<dbReference type="Proteomes" id="UP001631969">
    <property type="component" value="Unassembled WGS sequence"/>
</dbReference>
<protein>
    <submittedName>
        <fullName evidence="1">Uncharacterized protein</fullName>
    </submittedName>
</protein>
<accession>A0ACC7NV06</accession>
<comment type="caution">
    <text evidence="1">The sequence shown here is derived from an EMBL/GenBank/DDBJ whole genome shotgun (WGS) entry which is preliminary data.</text>
</comment>
<evidence type="ECO:0000313" key="2">
    <source>
        <dbReference type="Proteomes" id="UP001631969"/>
    </source>
</evidence>
<gene>
    <name evidence="1" type="ORF">ACI1P1_01235</name>
</gene>
<sequence>MKLKATPILIAVVASAAVLFGGWFIYHSVALESPLNHALNETAGVVDYKASISGQKTVFNVQLNNQANIREIVHKISQKNDEVAGDRVPEIKVTSNTSPQLENWWSTALFDVAQAMETRRYADIPAALNAKAGQLQGLSVQTEMDDDNVYVRLTEGEHVKFVILPRTAAKMGVWSQ</sequence>
<keyword evidence="2" id="KW-1185">Reference proteome</keyword>
<proteinExistence type="predicted"/>
<evidence type="ECO:0000313" key="1">
    <source>
        <dbReference type="EMBL" id="MFM9326912.1"/>
    </source>
</evidence>
<organism evidence="1 2">
    <name type="scientific">Paenibacillus mesotrionivorans</name>
    <dbReference type="NCBI Taxonomy" id="3160968"/>
    <lineage>
        <taxon>Bacteria</taxon>
        <taxon>Bacillati</taxon>
        <taxon>Bacillota</taxon>
        <taxon>Bacilli</taxon>
        <taxon>Bacillales</taxon>
        <taxon>Paenibacillaceae</taxon>
        <taxon>Paenibacillus</taxon>
    </lineage>
</organism>
<dbReference type="EMBL" id="JBJURJ010000001">
    <property type="protein sequence ID" value="MFM9326912.1"/>
    <property type="molecule type" value="Genomic_DNA"/>
</dbReference>